<dbReference type="EMBL" id="JOJR01006380">
    <property type="protein sequence ID" value="RCN26703.1"/>
    <property type="molecule type" value="Genomic_DNA"/>
</dbReference>
<gene>
    <name evidence="1" type="ORF">ANCCAN_27570</name>
</gene>
<evidence type="ECO:0000313" key="2">
    <source>
        <dbReference type="Proteomes" id="UP000252519"/>
    </source>
</evidence>
<evidence type="ECO:0000313" key="1">
    <source>
        <dbReference type="EMBL" id="RCN26703.1"/>
    </source>
</evidence>
<accession>A0A368F3N9</accession>
<dbReference type="Gene3D" id="3.40.33.10">
    <property type="entry name" value="CAP"/>
    <property type="match status" value="1"/>
</dbReference>
<dbReference type="Proteomes" id="UP000252519">
    <property type="component" value="Unassembled WGS sequence"/>
</dbReference>
<organism evidence="1 2">
    <name type="scientific">Ancylostoma caninum</name>
    <name type="common">Dog hookworm</name>
    <dbReference type="NCBI Taxonomy" id="29170"/>
    <lineage>
        <taxon>Eukaryota</taxon>
        <taxon>Metazoa</taxon>
        <taxon>Ecdysozoa</taxon>
        <taxon>Nematoda</taxon>
        <taxon>Chromadorea</taxon>
        <taxon>Rhabditida</taxon>
        <taxon>Rhabditina</taxon>
        <taxon>Rhabditomorpha</taxon>
        <taxon>Strongyloidea</taxon>
        <taxon>Ancylostomatidae</taxon>
        <taxon>Ancylostomatinae</taxon>
        <taxon>Ancylostoma</taxon>
    </lineage>
</organism>
<dbReference type="SUPFAM" id="SSF55797">
    <property type="entry name" value="PR-1-like"/>
    <property type="match status" value="1"/>
</dbReference>
<evidence type="ECO:0008006" key="3">
    <source>
        <dbReference type="Google" id="ProtNLM"/>
    </source>
</evidence>
<dbReference type="AlphaFoldDB" id="A0A368F3N9"/>
<keyword evidence="2" id="KW-1185">Reference proteome</keyword>
<dbReference type="InterPro" id="IPR035940">
    <property type="entry name" value="CAP_sf"/>
</dbReference>
<dbReference type="OrthoDB" id="5868561at2759"/>
<proteinExistence type="predicted"/>
<protein>
    <recommendedName>
        <fullName evidence="3">SCP domain-containing protein</fullName>
    </recommendedName>
</protein>
<sequence>MAFWETTGFACTYNKECSQKLFCLYNKKPPVNQPKNLLYDVGTQCDGCKCVKFLCTQNPYVPATDTQPPSLCTNSNPASDDGMDYEMQVTAEEMVNYYRRLVGSGWAPDKSGYASPAKKMTAVRYDCKAGAIGTATKTIADGCVEPYTATRGYSSSFYIDRNLTKTSIEVLREQIPI</sequence>
<comment type="caution">
    <text evidence="1">The sequence shown here is derived from an EMBL/GenBank/DDBJ whole genome shotgun (WGS) entry which is preliminary data.</text>
</comment>
<name>A0A368F3N9_ANCCA</name>
<reference evidence="1 2" key="1">
    <citation type="submission" date="2014-10" db="EMBL/GenBank/DDBJ databases">
        <title>Draft genome of the hookworm Ancylostoma caninum.</title>
        <authorList>
            <person name="Mitreva M."/>
        </authorList>
    </citation>
    <scope>NUCLEOTIDE SEQUENCE [LARGE SCALE GENOMIC DNA]</scope>
    <source>
        <strain evidence="1 2">Baltimore</strain>
    </source>
</reference>